<keyword evidence="3" id="KW-0805">Transcription regulation</keyword>
<keyword evidence="1" id="KW-0479">Metal-binding</keyword>
<evidence type="ECO:0000256" key="2">
    <source>
        <dbReference type="ARBA" id="ARBA00022833"/>
    </source>
</evidence>
<dbReference type="Proteomes" id="UP001391051">
    <property type="component" value="Unassembled WGS sequence"/>
</dbReference>
<feature type="region of interest" description="Disordered" evidence="7">
    <location>
        <begin position="43"/>
        <end position="63"/>
    </location>
</feature>
<dbReference type="InterPro" id="IPR007219">
    <property type="entry name" value="XnlR_reg_dom"/>
</dbReference>
<keyword evidence="5" id="KW-0804">Transcription</keyword>
<dbReference type="Pfam" id="PF04082">
    <property type="entry name" value="Fungal_trans"/>
    <property type="match status" value="1"/>
</dbReference>
<dbReference type="PANTHER" id="PTHR31313:SF81">
    <property type="entry name" value="TY1 ENHANCER ACTIVATOR"/>
    <property type="match status" value="1"/>
</dbReference>
<dbReference type="SMART" id="SM00906">
    <property type="entry name" value="Fungal_trans"/>
    <property type="match status" value="1"/>
</dbReference>
<keyword evidence="6" id="KW-0539">Nucleus</keyword>
<dbReference type="RefSeq" id="XP_066697817.1">
    <property type="nucleotide sequence ID" value="XM_066845419.1"/>
</dbReference>
<evidence type="ECO:0000256" key="5">
    <source>
        <dbReference type="ARBA" id="ARBA00023163"/>
    </source>
</evidence>
<feature type="region of interest" description="Disordered" evidence="7">
    <location>
        <begin position="92"/>
        <end position="119"/>
    </location>
</feature>
<keyword evidence="4" id="KW-0238">DNA-binding</keyword>
<evidence type="ECO:0000313" key="10">
    <source>
        <dbReference type="Proteomes" id="UP001391051"/>
    </source>
</evidence>
<gene>
    <name evidence="9" type="ORF">PG986_009197</name>
</gene>
<evidence type="ECO:0000256" key="7">
    <source>
        <dbReference type="SAM" id="MobiDB-lite"/>
    </source>
</evidence>
<evidence type="ECO:0000256" key="4">
    <source>
        <dbReference type="ARBA" id="ARBA00023125"/>
    </source>
</evidence>
<dbReference type="CDD" id="cd12148">
    <property type="entry name" value="fungal_TF_MHR"/>
    <property type="match status" value="1"/>
</dbReference>
<dbReference type="PANTHER" id="PTHR31313">
    <property type="entry name" value="TY1 ENHANCER ACTIVATOR"/>
    <property type="match status" value="1"/>
</dbReference>
<keyword evidence="2" id="KW-0862">Zinc</keyword>
<sequence length="660" mass="73030">MCLKQYFHMPMLTGLDLQAASDAEEEKSNAIVSILAQAAQRPARNASSRALERSRGLSGASPVPKSYVQALERHVASLELFIQQLAKADSDKREHMLSGYTKKQESQMDTASPASPAADETDVVLARARAGQLKKTCSGSASSQYFGSTGLFHTYPGTIEPLPDAQLPTCHEIVTTSSPGEPTGLHFSPHDETCQSLMSTFFKEQYPYHMCVYREFFLRDYDTGAGRYYSEVLLFAMCAIGALATGDPSMSSVSEAFSNQAETMVYASLDKPDLTLLQALILLSYHAIGHGKASKGWLFLGIALRITHEMGLHLDPNNWSSDEPPEEKIDREILRRVYWAAFNSDKQISMYFGRPPALYPHESDVRNTIRIPYPDDWQGLLDTYIAKDISATAYEDGIALSGSFIYRVELYKIVHTMITDLFENRRHNADSAVLAATAQRIHVQLHKWLATLPSKLYWNQWSNGPVQPFVLHLHMVFHTAMIILHRPPRHLYGRPGMSESEDVEICYESLQAITRLLRSYSRYYKYPALPLDFVHTLSVAAGTVLMRKSLEDIAADDSSIVKSMETILDAMDAIKHTWPCIVEVKASVVQAMGISGADDQRSAQNPLLDFGFLAGFGSGNATGLDGLDLQISDADLGILLTDDFLMDPVYGPTLGTGGSA</sequence>
<feature type="domain" description="Xylanolytic transcriptional activator regulatory" evidence="8">
    <location>
        <begin position="296"/>
        <end position="376"/>
    </location>
</feature>
<organism evidence="9 10">
    <name type="scientific">Apiospora aurea</name>
    <dbReference type="NCBI Taxonomy" id="335848"/>
    <lineage>
        <taxon>Eukaryota</taxon>
        <taxon>Fungi</taxon>
        <taxon>Dikarya</taxon>
        <taxon>Ascomycota</taxon>
        <taxon>Pezizomycotina</taxon>
        <taxon>Sordariomycetes</taxon>
        <taxon>Xylariomycetidae</taxon>
        <taxon>Amphisphaeriales</taxon>
        <taxon>Apiosporaceae</taxon>
        <taxon>Apiospora</taxon>
    </lineage>
</organism>
<evidence type="ECO:0000259" key="8">
    <source>
        <dbReference type="SMART" id="SM00906"/>
    </source>
</evidence>
<proteinExistence type="predicted"/>
<protein>
    <submittedName>
        <fullName evidence="9">Fungal-specific transcription factor domain-containing protein</fullName>
    </submittedName>
</protein>
<dbReference type="GeneID" id="92078481"/>
<evidence type="ECO:0000256" key="6">
    <source>
        <dbReference type="ARBA" id="ARBA00023242"/>
    </source>
</evidence>
<dbReference type="EMBL" id="JAQQWE010000006">
    <property type="protein sequence ID" value="KAK7948311.1"/>
    <property type="molecule type" value="Genomic_DNA"/>
</dbReference>
<evidence type="ECO:0000256" key="3">
    <source>
        <dbReference type="ARBA" id="ARBA00023015"/>
    </source>
</evidence>
<reference evidence="9 10" key="1">
    <citation type="submission" date="2023-01" db="EMBL/GenBank/DDBJ databases">
        <title>Analysis of 21 Apiospora genomes using comparative genomics revels a genus with tremendous synthesis potential of carbohydrate active enzymes and secondary metabolites.</title>
        <authorList>
            <person name="Sorensen T."/>
        </authorList>
    </citation>
    <scope>NUCLEOTIDE SEQUENCE [LARGE SCALE GENOMIC DNA]</scope>
    <source>
        <strain evidence="9 10">CBS 24483</strain>
    </source>
</reference>
<feature type="compositionally biased region" description="Basic and acidic residues" evidence="7">
    <location>
        <begin position="92"/>
        <end position="106"/>
    </location>
</feature>
<evidence type="ECO:0000313" key="9">
    <source>
        <dbReference type="EMBL" id="KAK7948311.1"/>
    </source>
</evidence>
<accession>A0ABR1Q895</accession>
<evidence type="ECO:0000256" key="1">
    <source>
        <dbReference type="ARBA" id="ARBA00022723"/>
    </source>
</evidence>
<name>A0ABR1Q895_9PEZI</name>
<keyword evidence="10" id="KW-1185">Reference proteome</keyword>
<comment type="caution">
    <text evidence="9">The sequence shown here is derived from an EMBL/GenBank/DDBJ whole genome shotgun (WGS) entry which is preliminary data.</text>
</comment>
<dbReference type="InterPro" id="IPR051615">
    <property type="entry name" value="Transcr_Regulatory_Elem"/>
</dbReference>